<dbReference type="NCBIfam" id="TIGR02220">
    <property type="entry name" value="phg_TIGR02220"/>
    <property type="match status" value="1"/>
</dbReference>
<evidence type="ECO:0000313" key="4">
    <source>
        <dbReference type="Proteomes" id="UP001597520"/>
    </source>
</evidence>
<feature type="domain" description="Phage conserved hypothetical protein C-terminal" evidence="2">
    <location>
        <begin position="160"/>
        <end position="233"/>
    </location>
</feature>
<evidence type="ECO:0000259" key="2">
    <source>
        <dbReference type="Pfam" id="PF09524"/>
    </source>
</evidence>
<evidence type="ECO:0000256" key="1">
    <source>
        <dbReference type="SAM" id="MobiDB-lite"/>
    </source>
</evidence>
<evidence type="ECO:0000313" key="3">
    <source>
        <dbReference type="EMBL" id="MFD2705481.1"/>
    </source>
</evidence>
<reference evidence="4" key="1">
    <citation type="journal article" date="2019" name="Int. J. Syst. Evol. Microbiol.">
        <title>The Global Catalogue of Microorganisms (GCM) 10K type strain sequencing project: providing services to taxonomists for standard genome sequencing and annotation.</title>
        <authorList>
            <consortium name="The Broad Institute Genomics Platform"/>
            <consortium name="The Broad Institute Genome Sequencing Center for Infectious Disease"/>
            <person name="Wu L."/>
            <person name="Ma J."/>
        </authorList>
    </citation>
    <scope>NUCLEOTIDE SEQUENCE [LARGE SCALE GENOMIC DNA]</scope>
    <source>
        <strain evidence="4">KCTC 33792</strain>
    </source>
</reference>
<gene>
    <name evidence="3" type="ORF">ACFSUB_08375</name>
</gene>
<accession>A0ABW5T139</accession>
<feature type="compositionally biased region" description="Basic and acidic residues" evidence="1">
    <location>
        <begin position="124"/>
        <end position="153"/>
    </location>
</feature>
<dbReference type="Pfam" id="PF09524">
    <property type="entry name" value="Phg_2220_C"/>
    <property type="match status" value="1"/>
</dbReference>
<dbReference type="InterPro" id="IPR011741">
    <property type="entry name" value="Phg_2220_C"/>
</dbReference>
<protein>
    <submittedName>
        <fullName evidence="3">Conserved phage C-terminal domain-containing protein</fullName>
    </submittedName>
</protein>
<proteinExistence type="predicted"/>
<keyword evidence="4" id="KW-1185">Reference proteome</keyword>
<dbReference type="Proteomes" id="UP001597520">
    <property type="component" value="Unassembled WGS sequence"/>
</dbReference>
<comment type="caution">
    <text evidence="3">The sequence shown here is derived from an EMBL/GenBank/DDBJ whole genome shotgun (WGS) entry which is preliminary data.</text>
</comment>
<dbReference type="EMBL" id="JBHUML010000002">
    <property type="protein sequence ID" value="MFD2705481.1"/>
    <property type="molecule type" value="Genomic_DNA"/>
</dbReference>
<organism evidence="3 4">
    <name type="scientific">Salibacterium lacus</name>
    <dbReference type="NCBI Taxonomy" id="1898109"/>
    <lineage>
        <taxon>Bacteria</taxon>
        <taxon>Bacillati</taxon>
        <taxon>Bacillota</taxon>
        <taxon>Bacilli</taxon>
        <taxon>Bacillales</taxon>
        <taxon>Bacillaceae</taxon>
    </lineage>
</organism>
<feature type="region of interest" description="Disordered" evidence="1">
    <location>
        <begin position="124"/>
        <end position="155"/>
    </location>
</feature>
<sequence>MSNKPEGWIKLHRQIMESDTFSRLTLVQKLIAIYILLDANYEKSIWYDKYKDVEVEVHRGETVISRNKIANEWFATDKEVTEQKVRTTLRKLEKLNFLTIESTKHYTKLKVHNYDFYQERNDKDNQADNQEETKHQPSDNHKQEEPRRTKNKESVPFAEIINHLNAKTGKKFSAKSEANKKLIRARWNEGRSQADFIHVIDIKCSDWLQDSKMFEYLRPSTLFRQQNFEKYVNQNQQPPPKKRPADPRDKEIAIQKWMQAGGDPDEFSWDAYNNWTG</sequence>
<name>A0ABW5T139_9BACI</name>
<dbReference type="RefSeq" id="WP_380712723.1">
    <property type="nucleotide sequence ID" value="NZ_JBHUML010000002.1"/>
</dbReference>